<comment type="caution">
    <text evidence="2">The sequence shown here is derived from an EMBL/GenBank/DDBJ whole genome shotgun (WGS) entry which is preliminary data.</text>
</comment>
<dbReference type="InterPro" id="IPR003779">
    <property type="entry name" value="CMD-like"/>
</dbReference>
<feature type="domain" description="Carboxymuconolactone decarboxylase-like" evidence="1">
    <location>
        <begin position="21"/>
        <end position="104"/>
    </location>
</feature>
<dbReference type="NCBIfam" id="TIGR00778">
    <property type="entry name" value="ahpD_dom"/>
    <property type="match status" value="1"/>
</dbReference>
<dbReference type="Gene3D" id="1.20.1290.10">
    <property type="entry name" value="AhpD-like"/>
    <property type="match status" value="1"/>
</dbReference>
<proteinExistence type="predicted"/>
<dbReference type="Proteomes" id="UP000605992">
    <property type="component" value="Unassembled WGS sequence"/>
</dbReference>
<keyword evidence="3" id="KW-1185">Reference proteome</keyword>
<evidence type="ECO:0000313" key="3">
    <source>
        <dbReference type="Proteomes" id="UP000605992"/>
    </source>
</evidence>
<dbReference type="InterPro" id="IPR010195">
    <property type="entry name" value="Uncharacterised_peroxidase-rel"/>
</dbReference>
<dbReference type="AlphaFoldDB" id="A0A8J3XX69"/>
<dbReference type="SUPFAM" id="SSF69118">
    <property type="entry name" value="AhpD-like"/>
    <property type="match status" value="1"/>
</dbReference>
<evidence type="ECO:0000313" key="2">
    <source>
        <dbReference type="EMBL" id="GII52563.1"/>
    </source>
</evidence>
<dbReference type="EMBL" id="BOOR01000006">
    <property type="protein sequence ID" value="GII52563.1"/>
    <property type="molecule type" value="Genomic_DNA"/>
</dbReference>
<reference evidence="2" key="1">
    <citation type="submission" date="2021-01" db="EMBL/GenBank/DDBJ databases">
        <title>Whole genome shotgun sequence of Planotetraspora thailandica NBRC 104271.</title>
        <authorList>
            <person name="Komaki H."/>
            <person name="Tamura T."/>
        </authorList>
    </citation>
    <scope>NUCLEOTIDE SEQUENCE</scope>
    <source>
        <strain evidence="2">NBRC 104271</strain>
    </source>
</reference>
<dbReference type="GO" id="GO:0051920">
    <property type="term" value="F:peroxiredoxin activity"/>
    <property type="evidence" value="ECO:0007669"/>
    <property type="project" value="InterPro"/>
</dbReference>
<dbReference type="Pfam" id="PF02627">
    <property type="entry name" value="CMD"/>
    <property type="match status" value="1"/>
</dbReference>
<dbReference type="PANTHER" id="PTHR35446">
    <property type="entry name" value="SI:CH211-175M2.5"/>
    <property type="match status" value="1"/>
</dbReference>
<dbReference type="PANTHER" id="PTHR35446:SF2">
    <property type="entry name" value="CARBOXYMUCONOLACTONE DECARBOXYLASE-LIKE DOMAIN-CONTAINING PROTEIN"/>
    <property type="match status" value="1"/>
</dbReference>
<evidence type="ECO:0000259" key="1">
    <source>
        <dbReference type="Pfam" id="PF02627"/>
    </source>
</evidence>
<dbReference type="RefSeq" id="WP_203942849.1">
    <property type="nucleotide sequence ID" value="NZ_BOOR01000006.1"/>
</dbReference>
<sequence length="180" mass="18881">MAHITLGNDLPGIVGLLNFRPQTGRPLSELAEVLLRGDNSLSRGERELIAAYVSAENDCRFCYSSHAASAEAQLPEGTAPVEEICADPAAAHISGKMKALLDIAGAVRQSGKAVTEQHVAAARAAGASDVEIHDVVLIAAAFCMYNRYVDGLAAFTPDDPARYKAMAALVVEAGYVRGDA</sequence>
<dbReference type="InterPro" id="IPR029032">
    <property type="entry name" value="AhpD-like"/>
</dbReference>
<gene>
    <name evidence="2" type="ORF">Pth03_09520</name>
</gene>
<name>A0A8J3XX69_9ACTN</name>
<dbReference type="InterPro" id="IPR004675">
    <property type="entry name" value="AhpD_core"/>
</dbReference>
<organism evidence="2 3">
    <name type="scientific">Planotetraspora thailandica</name>
    <dbReference type="NCBI Taxonomy" id="487172"/>
    <lineage>
        <taxon>Bacteria</taxon>
        <taxon>Bacillati</taxon>
        <taxon>Actinomycetota</taxon>
        <taxon>Actinomycetes</taxon>
        <taxon>Streptosporangiales</taxon>
        <taxon>Streptosporangiaceae</taxon>
        <taxon>Planotetraspora</taxon>
    </lineage>
</organism>
<protein>
    <submittedName>
        <fullName evidence="2">Carboxymuconolactone decarboxylase</fullName>
    </submittedName>
</protein>
<dbReference type="NCBIfam" id="TIGR01926">
    <property type="entry name" value="peroxid_rel"/>
    <property type="match status" value="1"/>
</dbReference>
<accession>A0A8J3XX69</accession>